<dbReference type="GO" id="GO:0005634">
    <property type="term" value="C:nucleus"/>
    <property type="evidence" value="ECO:0007669"/>
    <property type="project" value="TreeGrafter"/>
</dbReference>
<gene>
    <name evidence="4" type="ORF">C4B63_28g87</name>
</gene>
<feature type="region of interest" description="Disordered" evidence="2">
    <location>
        <begin position="465"/>
        <end position="574"/>
    </location>
</feature>
<dbReference type="GO" id="GO:0016579">
    <property type="term" value="P:protein deubiquitination"/>
    <property type="evidence" value="ECO:0007669"/>
    <property type="project" value="InterPro"/>
</dbReference>
<evidence type="ECO:0000256" key="2">
    <source>
        <dbReference type="SAM" id="MobiDB-lite"/>
    </source>
</evidence>
<dbReference type="VEuPathDB" id="TriTrypDB:ECC02_003456"/>
<reference evidence="4 5" key="1">
    <citation type="journal article" date="2018" name="Microb. Genom.">
        <title>Expanding an expanded genome: long-read sequencing of Trypanosoma cruzi.</title>
        <authorList>
            <person name="Berna L."/>
            <person name="Rodriguez M."/>
            <person name="Chiribao M.L."/>
            <person name="Parodi-Talice A."/>
            <person name="Pita S."/>
            <person name="Rijo G."/>
            <person name="Alvarez-Valin F."/>
            <person name="Robello C."/>
        </authorList>
    </citation>
    <scope>NUCLEOTIDE SEQUENCE [LARGE SCALE GENOMIC DNA]</scope>
    <source>
        <strain evidence="4 5">Dm28c</strain>
    </source>
</reference>
<dbReference type="Pfam" id="PF00443">
    <property type="entry name" value="UCH"/>
    <property type="match status" value="1"/>
</dbReference>
<comment type="catalytic activity">
    <reaction evidence="1">
        <text>Thiol-dependent hydrolysis of ester, thioester, amide, peptide and isopeptide bonds formed by the C-terminal Gly of ubiquitin (a 76-residue protein attached to proteins as an intracellular targeting signal).</text>
        <dbReference type="EC" id="3.4.19.12"/>
    </reaction>
</comment>
<evidence type="ECO:0000313" key="4">
    <source>
        <dbReference type="EMBL" id="PWU94015.1"/>
    </source>
</evidence>
<feature type="compositionally biased region" description="Basic and acidic residues" evidence="2">
    <location>
        <begin position="44"/>
        <end position="58"/>
    </location>
</feature>
<keyword evidence="1" id="KW-0645">Protease</keyword>
<dbReference type="PROSITE" id="PS00972">
    <property type="entry name" value="USP_1"/>
    <property type="match status" value="1"/>
</dbReference>
<feature type="domain" description="USP" evidence="3">
    <location>
        <begin position="110"/>
        <end position="456"/>
    </location>
</feature>
<dbReference type="EMBL" id="PRFA01000028">
    <property type="protein sequence ID" value="PWU94015.1"/>
    <property type="molecule type" value="Genomic_DNA"/>
</dbReference>
<dbReference type="VEuPathDB" id="TriTrypDB:TcCLB.504131.170"/>
<dbReference type="VEuPathDB" id="TriTrypDB:BCY84_02245"/>
<organism evidence="4 5">
    <name type="scientific">Trypanosoma cruzi</name>
    <dbReference type="NCBI Taxonomy" id="5693"/>
    <lineage>
        <taxon>Eukaryota</taxon>
        <taxon>Discoba</taxon>
        <taxon>Euglenozoa</taxon>
        <taxon>Kinetoplastea</taxon>
        <taxon>Metakinetoplastina</taxon>
        <taxon>Trypanosomatida</taxon>
        <taxon>Trypanosomatidae</taxon>
        <taxon>Trypanosoma</taxon>
        <taxon>Schizotrypanum</taxon>
    </lineage>
</organism>
<dbReference type="VEuPathDB" id="TriTrypDB:TcCL_NonESM02283"/>
<feature type="compositionally biased region" description="Basic and acidic residues" evidence="2">
    <location>
        <begin position="530"/>
        <end position="541"/>
    </location>
</feature>
<keyword evidence="1" id="KW-0788">Thiol protease</keyword>
<dbReference type="InterPro" id="IPR028889">
    <property type="entry name" value="USP"/>
</dbReference>
<keyword evidence="1 4" id="KW-0378">Hydrolase</keyword>
<comment type="caution">
    <text evidence="4">The sequence shown here is derived from an EMBL/GenBank/DDBJ whole genome shotgun (WGS) entry which is preliminary data.</text>
</comment>
<dbReference type="Gene3D" id="3.90.70.10">
    <property type="entry name" value="Cysteine proteinases"/>
    <property type="match status" value="1"/>
</dbReference>
<dbReference type="InterPro" id="IPR050164">
    <property type="entry name" value="Peptidase_C19"/>
</dbReference>
<feature type="region of interest" description="Disordered" evidence="2">
    <location>
        <begin position="42"/>
        <end position="79"/>
    </location>
</feature>
<keyword evidence="1" id="KW-0833">Ubl conjugation pathway</keyword>
<comment type="similarity">
    <text evidence="1">Belongs to the peptidase C19 family.</text>
</comment>
<dbReference type="OrthoDB" id="420187at2759"/>
<evidence type="ECO:0000313" key="5">
    <source>
        <dbReference type="Proteomes" id="UP000246121"/>
    </source>
</evidence>
<dbReference type="InterPro" id="IPR018200">
    <property type="entry name" value="USP_CS"/>
</dbReference>
<dbReference type="InterPro" id="IPR038765">
    <property type="entry name" value="Papain-like_cys_pep_sf"/>
</dbReference>
<dbReference type="VEuPathDB" id="TriTrypDB:Tc_MARK_359"/>
<dbReference type="PROSITE" id="PS50235">
    <property type="entry name" value="USP_3"/>
    <property type="match status" value="1"/>
</dbReference>
<sequence>MEFMNGSNGFVGRDVIFRPIQFERYRKPSVVSYPRHAIVLNPHHTREVAHDGRAKDNTDEASSNESEQSERSDIDEDDPLHIEEEQMLCRNEQLRQLLHLRWRHVGPAGCGLENMGNTCFVNSVLQAIAYTPALAQYFAGTFKAPCSHVVGAPYDYAYALGETIRNIHTPSNRARRAALLVSNLKGLFPHFQLGRQGDAHEFAIQLLHACHRSILFRQIGSRKVSSCIEQTSTLQRVIGGYLCSVVAWSRQEEIHRLMKAGKIQEAADLKLSSRGSSSDVLVSNTYDPFVTLSVEVVGQTLDHCLAKLCQEEKLCRHSYVSPRGVAVQATKRFQLHKLPPVLIIHMKRFNCMGGKVTKYIQYPKVLNLAPFCTDKAMKRNATVCRDAGGDEKDRSCLYELNAICIHEGNLLVYGHYYSVVRARNGMWLLCNDERVSYCDEERALRQQAYMLFYSRVEPSSLGAKYTKKKETRTPQLLDRRSVGEAATGRMTTSILPGSVREGAEEDMGRPLSEEEVRRMMRKRAAAKQQSPDEGKKEEGVHRGQLNGQREMSSAHASSSSSDEADGHPSLMSGGVVKNVVSSAPVNGKRETSALQNGHLNSRYRGIVKAIRQRTAPSALVATATTTTRAQTMDDMTMAKEAKREAIVGGHVMEVLEEMKQQSVPSTVARPRHAPKFCQRVRDPMWEMEMDRGRVKRVRAKREEHVGENKFQKAEIAFDSRGRRHRNA</sequence>
<dbReference type="PANTHER" id="PTHR24006:SF914">
    <property type="entry name" value="CARBOXYL-TERMINAL HYDROLASE, PUTATIVE-RELATED"/>
    <property type="match status" value="1"/>
</dbReference>
<dbReference type="SUPFAM" id="SSF54001">
    <property type="entry name" value="Cysteine proteinases"/>
    <property type="match status" value="1"/>
</dbReference>
<dbReference type="VEuPathDB" id="TriTrypDB:TCSYLVIO_001517"/>
<dbReference type="Proteomes" id="UP000246121">
    <property type="component" value="Unassembled WGS sequence"/>
</dbReference>
<dbReference type="VEuPathDB" id="TriTrypDB:TCDM_00841"/>
<dbReference type="VEuPathDB" id="TriTrypDB:TcG_00737"/>
<dbReference type="InterPro" id="IPR001394">
    <property type="entry name" value="Peptidase_C19_UCH"/>
</dbReference>
<proteinExistence type="inferred from homology"/>
<dbReference type="AlphaFoldDB" id="A0A2V2VBW9"/>
<dbReference type="VEuPathDB" id="TriTrypDB:TcYC6_0081490"/>
<dbReference type="VEuPathDB" id="TriTrypDB:TcBrA4_0008930"/>
<dbReference type="GO" id="GO:0005829">
    <property type="term" value="C:cytosol"/>
    <property type="evidence" value="ECO:0007669"/>
    <property type="project" value="TreeGrafter"/>
</dbReference>
<evidence type="ECO:0000256" key="1">
    <source>
        <dbReference type="RuleBase" id="RU366025"/>
    </source>
</evidence>
<dbReference type="PROSITE" id="PS00973">
    <property type="entry name" value="USP_2"/>
    <property type="match status" value="1"/>
</dbReference>
<dbReference type="GO" id="GO:0006508">
    <property type="term" value="P:proteolysis"/>
    <property type="evidence" value="ECO:0007669"/>
    <property type="project" value="UniProtKB-KW"/>
</dbReference>
<dbReference type="VEuPathDB" id="TriTrypDB:C4B63_28g87"/>
<name>A0A2V2VBW9_TRYCR</name>
<dbReference type="EC" id="3.4.19.12" evidence="1"/>
<evidence type="ECO:0000259" key="3">
    <source>
        <dbReference type="PROSITE" id="PS50235"/>
    </source>
</evidence>
<dbReference type="VEuPathDB" id="TriTrypDB:TcCLB.504125.30"/>
<protein>
    <recommendedName>
        <fullName evidence="1">Ubiquitin carboxyl-terminal hydrolase</fullName>
        <ecNumber evidence="1">3.4.19.12</ecNumber>
    </recommendedName>
</protein>
<dbReference type="GO" id="GO:0004843">
    <property type="term" value="F:cysteine-type deubiquitinase activity"/>
    <property type="evidence" value="ECO:0007669"/>
    <property type="project" value="UniProtKB-UniRule"/>
</dbReference>
<dbReference type="VEuPathDB" id="TriTrypDB:C3747_11g388"/>
<feature type="compositionally biased region" description="Basic and acidic residues" evidence="2">
    <location>
        <begin position="506"/>
        <end position="518"/>
    </location>
</feature>
<dbReference type="PANTHER" id="PTHR24006">
    <property type="entry name" value="UBIQUITIN CARBOXYL-TERMINAL HYDROLASE"/>
    <property type="match status" value="1"/>
</dbReference>
<accession>A0A2V2VBW9</accession>